<dbReference type="CDD" id="cd09276">
    <property type="entry name" value="Rnase_HI_RT_non_LTR"/>
    <property type="match status" value="1"/>
</dbReference>
<reference evidence="4" key="1">
    <citation type="journal article" date="2011" name="PLoS Biol.">
        <title>Gene gain and loss during evolution of obligate parasitism in the white rust pathogen of Arabidopsis thaliana.</title>
        <authorList>
            <person name="Kemen E."/>
            <person name="Gardiner A."/>
            <person name="Schultz-Larsen T."/>
            <person name="Kemen A.C."/>
            <person name="Balmuth A.L."/>
            <person name="Robert-Seilaniantz A."/>
            <person name="Bailey K."/>
            <person name="Holub E."/>
            <person name="Studholme D.J."/>
            <person name="Maclean D."/>
            <person name="Jones J.D."/>
        </authorList>
    </citation>
    <scope>NUCLEOTIDE SEQUENCE</scope>
</reference>
<feature type="region of interest" description="Disordered" evidence="1">
    <location>
        <begin position="364"/>
        <end position="384"/>
    </location>
</feature>
<sequence length="691" mass="76988">MRNNKVMAMVTLDVQGAFDAVLHEQGWPKILCQWVESFLTTRRIRVRHHDGTTRDKVLECGVPQGSPLSPLLFLLYIAVLVQDEGKNNRFGYADDISILVVGSTASEAVAAAQEEVNKLVHLANENMIDFDPAKSELLVIGGGPKKKLDTSGLSIQVGGHSINPSPCVRWLGVWIDSQLNFKQHVQEWCGKAQRVTQFIRQINTVQRGAAPGLMIKAVQACVLSTALYGAEAWWPGTSRITTKKDKKVGTGVGWHTNLLDSTITKAIRAALPVWRTTPNLVLHRESGIPPATILLQQKQLLAAARIQRLDAWHPLVFRARESPKETISRLKLRAGQKDRAFTVPERYLTRLQISARSIPTAEGHGHLFFPRGEPKIQSTGDDKQDEKALVKQWMSSLPSDTVLAYSDGSSCGPARSAWGYVLYKEGQLIGQGAGAMPGAEVYDAEILGAQKALEAAILKAGNSPIKVLLDNSAVVRALQRGRSKSSQAIVDKYIAQTRVHPAVETRWIPGHTGITGNEAADKLAKAALKELPPETSTESPETRSGHRYTFAAVSRFVKERCEKAVESWWLEIRPSRYADLELMMKRSRPPELRLPRWAYHRLIAARTGHGNFKGYHERFGHENIDCSCVCGRERRPWHFAECRLALQNWRNVKRVRPPGGREMLAENGWEDFYRYVTVSGCYNEVFVSRGG</sequence>
<dbReference type="SUPFAM" id="SSF53098">
    <property type="entry name" value="Ribonuclease H-like"/>
    <property type="match status" value="1"/>
</dbReference>
<dbReference type="PROSITE" id="PS50879">
    <property type="entry name" value="RNASE_H_1"/>
    <property type="match status" value="1"/>
</dbReference>
<dbReference type="AlphaFoldDB" id="F0X2K9"/>
<dbReference type="GO" id="GO:0003676">
    <property type="term" value="F:nucleic acid binding"/>
    <property type="evidence" value="ECO:0007669"/>
    <property type="project" value="InterPro"/>
</dbReference>
<dbReference type="Gene3D" id="3.30.420.10">
    <property type="entry name" value="Ribonuclease H-like superfamily/Ribonuclease H"/>
    <property type="match status" value="1"/>
</dbReference>
<proteinExistence type="predicted"/>
<dbReference type="InterPro" id="IPR000477">
    <property type="entry name" value="RT_dom"/>
</dbReference>
<dbReference type="HOGENOM" id="CLU_000680_26_3_1"/>
<dbReference type="PROSITE" id="PS50878">
    <property type="entry name" value="RT_POL"/>
    <property type="match status" value="1"/>
</dbReference>
<dbReference type="PANTHER" id="PTHR33481">
    <property type="entry name" value="REVERSE TRANSCRIPTASE"/>
    <property type="match status" value="1"/>
</dbReference>
<dbReference type="Pfam" id="PF00078">
    <property type="entry name" value="RVT_1"/>
    <property type="match status" value="1"/>
</dbReference>
<dbReference type="GO" id="GO:0004523">
    <property type="term" value="F:RNA-DNA hybrid ribonuclease activity"/>
    <property type="evidence" value="ECO:0007669"/>
    <property type="project" value="InterPro"/>
</dbReference>
<dbReference type="EMBL" id="FR824926">
    <property type="protein sequence ID" value="CCA28121.1"/>
    <property type="molecule type" value="Genomic_DNA"/>
</dbReference>
<organism evidence="4">
    <name type="scientific">Albugo laibachii Nc14</name>
    <dbReference type="NCBI Taxonomy" id="890382"/>
    <lineage>
        <taxon>Eukaryota</taxon>
        <taxon>Sar</taxon>
        <taxon>Stramenopiles</taxon>
        <taxon>Oomycota</taxon>
        <taxon>Peronosporomycetes</taxon>
        <taxon>Albuginales</taxon>
        <taxon>Albuginaceae</taxon>
        <taxon>Albugo</taxon>
    </lineage>
</organism>
<accession>F0X2K9</accession>
<dbReference type="Pfam" id="PF00075">
    <property type="entry name" value="RNase_H"/>
    <property type="match status" value="1"/>
</dbReference>
<protein>
    <submittedName>
        <fullName evidence="4">Uncharacterized protein AlNc14C1224G12840</fullName>
    </submittedName>
</protein>
<evidence type="ECO:0000259" key="3">
    <source>
        <dbReference type="PROSITE" id="PS50879"/>
    </source>
</evidence>
<evidence type="ECO:0000313" key="4">
    <source>
        <dbReference type="EMBL" id="CCA28121.1"/>
    </source>
</evidence>
<feature type="domain" description="RNase H type-1" evidence="3">
    <location>
        <begin position="398"/>
        <end position="529"/>
    </location>
</feature>
<dbReference type="PANTHER" id="PTHR33481:SF1">
    <property type="entry name" value="ENDONUCLEASE_EXONUCLEASE_PHOSPHATASE DOMAIN-CONTAINING PROTEIN-RELATED"/>
    <property type="match status" value="1"/>
</dbReference>
<dbReference type="InterPro" id="IPR002156">
    <property type="entry name" value="RNaseH_domain"/>
</dbReference>
<name>F0X2K9_9STRA</name>
<evidence type="ECO:0000259" key="2">
    <source>
        <dbReference type="PROSITE" id="PS50878"/>
    </source>
</evidence>
<reference evidence="4" key="2">
    <citation type="submission" date="2011-02" db="EMBL/GenBank/DDBJ databases">
        <authorList>
            <person name="MacLean D."/>
        </authorList>
    </citation>
    <scope>NUCLEOTIDE SEQUENCE</scope>
</reference>
<feature type="domain" description="Reverse transcriptase" evidence="2">
    <location>
        <begin position="1"/>
        <end position="175"/>
    </location>
</feature>
<dbReference type="InterPro" id="IPR036397">
    <property type="entry name" value="RNaseH_sf"/>
</dbReference>
<dbReference type="InterPro" id="IPR012337">
    <property type="entry name" value="RNaseH-like_sf"/>
</dbReference>
<gene>
    <name evidence="4" type="primary">AlNc14C1224G12840</name>
    <name evidence="4" type="ORF">ALNC14_142650</name>
</gene>
<evidence type="ECO:0000256" key="1">
    <source>
        <dbReference type="SAM" id="MobiDB-lite"/>
    </source>
</evidence>